<protein>
    <submittedName>
        <fullName evidence="1">Uncharacterized protein</fullName>
    </submittedName>
</protein>
<dbReference type="OrthoDB" id="3263038at2759"/>
<feature type="non-terminal residue" evidence="1">
    <location>
        <position position="1"/>
    </location>
</feature>
<organism evidence="1 2">
    <name type="scientific">Hypholoma sublateritium (strain FD-334 SS-4)</name>
    <dbReference type="NCBI Taxonomy" id="945553"/>
    <lineage>
        <taxon>Eukaryota</taxon>
        <taxon>Fungi</taxon>
        <taxon>Dikarya</taxon>
        <taxon>Basidiomycota</taxon>
        <taxon>Agaricomycotina</taxon>
        <taxon>Agaricomycetes</taxon>
        <taxon>Agaricomycetidae</taxon>
        <taxon>Agaricales</taxon>
        <taxon>Agaricineae</taxon>
        <taxon>Strophariaceae</taxon>
        <taxon>Hypholoma</taxon>
    </lineage>
</organism>
<gene>
    <name evidence="1" type="ORF">HYPSUDRAFT_107008</name>
</gene>
<evidence type="ECO:0000313" key="1">
    <source>
        <dbReference type="EMBL" id="KJA15194.1"/>
    </source>
</evidence>
<dbReference type="OMA" id="WEKKENT"/>
<accession>A0A0D2N802</accession>
<keyword evidence="2" id="KW-1185">Reference proteome</keyword>
<proteinExistence type="predicted"/>
<feature type="non-terminal residue" evidence="1">
    <location>
        <position position="171"/>
    </location>
</feature>
<evidence type="ECO:0000313" key="2">
    <source>
        <dbReference type="Proteomes" id="UP000054270"/>
    </source>
</evidence>
<reference evidence="2" key="1">
    <citation type="submission" date="2014-04" db="EMBL/GenBank/DDBJ databases">
        <title>Evolutionary Origins and Diversification of the Mycorrhizal Mutualists.</title>
        <authorList>
            <consortium name="DOE Joint Genome Institute"/>
            <consortium name="Mycorrhizal Genomics Consortium"/>
            <person name="Kohler A."/>
            <person name="Kuo A."/>
            <person name="Nagy L.G."/>
            <person name="Floudas D."/>
            <person name="Copeland A."/>
            <person name="Barry K.W."/>
            <person name="Cichocki N."/>
            <person name="Veneault-Fourrey C."/>
            <person name="LaButti K."/>
            <person name="Lindquist E.A."/>
            <person name="Lipzen A."/>
            <person name="Lundell T."/>
            <person name="Morin E."/>
            <person name="Murat C."/>
            <person name="Riley R."/>
            <person name="Ohm R."/>
            <person name="Sun H."/>
            <person name="Tunlid A."/>
            <person name="Henrissat B."/>
            <person name="Grigoriev I.V."/>
            <person name="Hibbett D.S."/>
            <person name="Martin F."/>
        </authorList>
    </citation>
    <scope>NUCLEOTIDE SEQUENCE [LARGE SCALE GENOMIC DNA]</scope>
    <source>
        <strain evidence="2">FD-334 SS-4</strain>
    </source>
</reference>
<sequence length="171" mass="19155">SDTLPSSIPKLDPTGLNWAIFRVRFHDAVEAKGLWAHFDGSAEHPVAAPPAEGKPPSPPTAEELAAMARWDKDELSAKSLLTQKIPDSTLMRIHSKTSVRERWEAIVKEYAEKGAYAQTDLRARFLETKCPEKSNVREFLDNLRVKREELASVGVDIDEKDYRSTILSSLP</sequence>
<dbReference type="AlphaFoldDB" id="A0A0D2N802"/>
<dbReference type="EMBL" id="KN817651">
    <property type="protein sequence ID" value="KJA15194.1"/>
    <property type="molecule type" value="Genomic_DNA"/>
</dbReference>
<dbReference type="Pfam" id="PF14223">
    <property type="entry name" value="Retrotran_gag_2"/>
    <property type="match status" value="1"/>
</dbReference>
<name>A0A0D2N802_HYPSF</name>
<dbReference type="STRING" id="945553.A0A0D2N802"/>
<dbReference type="Proteomes" id="UP000054270">
    <property type="component" value="Unassembled WGS sequence"/>
</dbReference>